<dbReference type="InterPro" id="IPR002293">
    <property type="entry name" value="AA/rel_permease1"/>
</dbReference>
<keyword evidence="7" id="KW-1185">Reference proteome</keyword>
<evidence type="ECO:0000313" key="7">
    <source>
        <dbReference type="Proteomes" id="UP000789831"/>
    </source>
</evidence>
<dbReference type="GO" id="GO:0015171">
    <property type="term" value="F:amino acid transmembrane transporter activity"/>
    <property type="evidence" value="ECO:0007669"/>
    <property type="project" value="TreeGrafter"/>
</dbReference>
<dbReference type="GO" id="GO:0016020">
    <property type="term" value="C:membrane"/>
    <property type="evidence" value="ECO:0007669"/>
    <property type="project" value="UniProtKB-SubCell"/>
</dbReference>
<keyword evidence="3 5" id="KW-1133">Transmembrane helix</keyword>
<feature type="transmembrane region" description="Helical" evidence="5">
    <location>
        <begin position="326"/>
        <end position="348"/>
    </location>
</feature>
<feature type="non-terminal residue" evidence="6">
    <location>
        <position position="1"/>
    </location>
</feature>
<name>A0A9N9FF67_9GLOM</name>
<dbReference type="Proteomes" id="UP000789831">
    <property type="component" value="Unassembled WGS sequence"/>
</dbReference>
<feature type="transmembrane region" description="Helical" evidence="5">
    <location>
        <begin position="480"/>
        <end position="501"/>
    </location>
</feature>
<keyword evidence="2 5" id="KW-0812">Transmembrane</keyword>
<feature type="transmembrane region" description="Helical" evidence="5">
    <location>
        <begin position="368"/>
        <end position="397"/>
    </location>
</feature>
<feature type="transmembrane region" description="Helical" evidence="5">
    <location>
        <begin position="418"/>
        <end position="436"/>
    </location>
</feature>
<evidence type="ECO:0000256" key="4">
    <source>
        <dbReference type="ARBA" id="ARBA00023136"/>
    </source>
</evidence>
<reference evidence="6" key="1">
    <citation type="submission" date="2021-06" db="EMBL/GenBank/DDBJ databases">
        <authorList>
            <person name="Kallberg Y."/>
            <person name="Tangrot J."/>
            <person name="Rosling A."/>
        </authorList>
    </citation>
    <scope>NUCLEOTIDE SEQUENCE</scope>
    <source>
        <strain evidence="6">MT106</strain>
    </source>
</reference>
<dbReference type="PANTHER" id="PTHR43243">
    <property type="entry name" value="INNER MEMBRANE TRANSPORTER YGJI-RELATED"/>
    <property type="match status" value="1"/>
</dbReference>
<dbReference type="Gene3D" id="1.20.1740.10">
    <property type="entry name" value="Amino acid/polyamine transporter I"/>
    <property type="match status" value="1"/>
</dbReference>
<evidence type="ECO:0000313" key="6">
    <source>
        <dbReference type="EMBL" id="CAG8529875.1"/>
    </source>
</evidence>
<accession>A0A9N9FF67</accession>
<protein>
    <submittedName>
        <fullName evidence="6">7730_t:CDS:1</fullName>
    </submittedName>
</protein>
<dbReference type="Pfam" id="PF13520">
    <property type="entry name" value="AA_permease_2"/>
    <property type="match status" value="1"/>
</dbReference>
<keyword evidence="4 5" id="KW-0472">Membrane</keyword>
<evidence type="ECO:0000256" key="2">
    <source>
        <dbReference type="ARBA" id="ARBA00022692"/>
    </source>
</evidence>
<proteinExistence type="predicted"/>
<feature type="transmembrane region" description="Helical" evidence="5">
    <location>
        <begin position="507"/>
        <end position="529"/>
    </location>
</feature>
<dbReference type="EMBL" id="CAJVPL010000790">
    <property type="protein sequence ID" value="CAG8529875.1"/>
    <property type="molecule type" value="Genomic_DNA"/>
</dbReference>
<evidence type="ECO:0000256" key="5">
    <source>
        <dbReference type="SAM" id="Phobius"/>
    </source>
</evidence>
<organism evidence="6 7">
    <name type="scientific">Ambispora gerdemannii</name>
    <dbReference type="NCBI Taxonomy" id="144530"/>
    <lineage>
        <taxon>Eukaryota</taxon>
        <taxon>Fungi</taxon>
        <taxon>Fungi incertae sedis</taxon>
        <taxon>Mucoromycota</taxon>
        <taxon>Glomeromycotina</taxon>
        <taxon>Glomeromycetes</taxon>
        <taxon>Archaeosporales</taxon>
        <taxon>Ambisporaceae</taxon>
        <taxon>Ambispora</taxon>
    </lineage>
</organism>
<comment type="caution">
    <text evidence="6">The sequence shown here is derived from an EMBL/GenBank/DDBJ whole genome shotgun (WGS) entry which is preliminary data.</text>
</comment>
<feature type="transmembrane region" description="Helical" evidence="5">
    <location>
        <begin position="242"/>
        <end position="267"/>
    </location>
</feature>
<dbReference type="OrthoDB" id="1718410at2759"/>
<comment type="subcellular location">
    <subcellularLocation>
        <location evidence="1">Membrane</location>
        <topology evidence="1">Multi-pass membrane protein</topology>
    </subcellularLocation>
</comment>
<feature type="transmembrane region" description="Helical" evidence="5">
    <location>
        <begin position="178"/>
        <end position="204"/>
    </location>
</feature>
<gene>
    <name evidence="6" type="ORF">AGERDE_LOCUS5658</name>
</gene>
<dbReference type="PANTHER" id="PTHR43243:SF11">
    <property type="entry name" value="AMINO ACID PERMEASE_ SLC12A DOMAIN-CONTAINING PROTEIN"/>
    <property type="match status" value="1"/>
</dbReference>
<dbReference type="AlphaFoldDB" id="A0A9N9FF67"/>
<feature type="transmembrane region" description="Helical" evidence="5">
    <location>
        <begin position="216"/>
        <end position="236"/>
    </location>
</feature>
<sequence>GAGVRITDNISTFAQLSFKQGTNTDSSTSPTSQKNLEIELQRKQPTVGASSFTHYEGLHKSSSTPSRTPNLSNAWEFAGWGSTSYFDLPEDETAEEGTLHDHLLGQWRAVSISGNDLLASVLYTVGITTVVSGKYAPLCFLITAITLYPFKQILSEVGTALPLNGGVYNCLLNTSAKWFASIAAALSLLDYIATAVVSGASATAYLSSQIELSNMVVFWMTIGVFLVFAGIVLMGLKESSTIAFAIFSIHCFTLTLLMIVSVIRWCIQGNGTLIENWKDPGSGNAMFDIFKGVCVGLLGTTGFETSSNYIEDLKPGVFPKTMRNMWVMVLFFNAPISLLSIAILPLSTFYNYPNSVISIMGDHAGGKWLRIIITVDAVIVLCAGVLTGFVGVTGLIVRMASDQILPRFLLKRNHFTGTNHWIIICFLILCITLYSVEGGNVTSLAGVFSVSFLSVLCMFAIGCILLKYKRGRLYRPVRTSTGTVIFGLVCVTIGLIGNIILTPSIARYFTIYFCMMFAVMVFQLSRVWVLKTIFFYLDKILILHKYGDIIIKMIKNLKEQPVIFFTKTDELHILNKAILYVDRSEHTGYLKLIHLYENIEDIPTQLEVNHRVLDELYPKIQIDLIFIQGTFNPKTVDSISRHLRVPKSLMFISCPGKHFSHSIGEYGGIRTIML</sequence>
<evidence type="ECO:0000256" key="1">
    <source>
        <dbReference type="ARBA" id="ARBA00004141"/>
    </source>
</evidence>
<feature type="transmembrane region" description="Helical" evidence="5">
    <location>
        <begin position="448"/>
        <end position="468"/>
    </location>
</feature>
<evidence type="ECO:0000256" key="3">
    <source>
        <dbReference type="ARBA" id="ARBA00022989"/>
    </source>
</evidence>